<dbReference type="InterPro" id="IPR027417">
    <property type="entry name" value="P-loop_NTPase"/>
</dbReference>
<keyword evidence="7 9" id="KW-1133">Transmembrane helix</keyword>
<dbReference type="SUPFAM" id="SSF52540">
    <property type="entry name" value="P-loop containing nucleoside triphosphate hydrolases"/>
    <property type="match status" value="1"/>
</dbReference>
<evidence type="ECO:0000256" key="3">
    <source>
        <dbReference type="ARBA" id="ARBA00022475"/>
    </source>
</evidence>
<dbReference type="SUPFAM" id="SSF90123">
    <property type="entry name" value="ABC transporter transmembrane region"/>
    <property type="match status" value="1"/>
</dbReference>
<dbReference type="RefSeq" id="WP_177717695.1">
    <property type="nucleotide sequence ID" value="NZ_JACRSQ010000035.1"/>
</dbReference>
<gene>
    <name evidence="12" type="ORF">H8730_15200</name>
</gene>
<organism evidence="12 13">
    <name type="scientific">Bianquea renquensis</name>
    <dbReference type="NCBI Taxonomy" id="2763661"/>
    <lineage>
        <taxon>Bacteria</taxon>
        <taxon>Bacillati</taxon>
        <taxon>Bacillota</taxon>
        <taxon>Clostridia</taxon>
        <taxon>Eubacteriales</taxon>
        <taxon>Bianqueaceae</taxon>
        <taxon>Bianquea</taxon>
    </lineage>
</organism>
<dbReference type="SMART" id="SM00382">
    <property type="entry name" value="AAA"/>
    <property type="match status" value="1"/>
</dbReference>
<dbReference type="AlphaFoldDB" id="A0A926I234"/>
<reference evidence="12" key="1">
    <citation type="submission" date="2020-08" db="EMBL/GenBank/DDBJ databases">
        <title>Genome public.</title>
        <authorList>
            <person name="Liu C."/>
            <person name="Sun Q."/>
        </authorList>
    </citation>
    <scope>NUCLEOTIDE SEQUENCE</scope>
    <source>
        <strain evidence="12">NSJ-32</strain>
    </source>
</reference>
<dbReference type="GO" id="GO:0005524">
    <property type="term" value="F:ATP binding"/>
    <property type="evidence" value="ECO:0007669"/>
    <property type="project" value="UniProtKB-KW"/>
</dbReference>
<dbReference type="InterPro" id="IPR003593">
    <property type="entry name" value="AAA+_ATPase"/>
</dbReference>
<dbReference type="Proteomes" id="UP000657006">
    <property type="component" value="Unassembled WGS sequence"/>
</dbReference>
<keyword evidence="6 12" id="KW-0067">ATP-binding</keyword>
<dbReference type="Gene3D" id="3.40.50.300">
    <property type="entry name" value="P-loop containing nucleotide triphosphate hydrolases"/>
    <property type="match status" value="1"/>
</dbReference>
<feature type="transmembrane region" description="Helical" evidence="9">
    <location>
        <begin position="159"/>
        <end position="179"/>
    </location>
</feature>
<dbReference type="FunFam" id="3.40.50.300:FF:000221">
    <property type="entry name" value="Multidrug ABC transporter ATP-binding protein"/>
    <property type="match status" value="1"/>
</dbReference>
<evidence type="ECO:0000256" key="8">
    <source>
        <dbReference type="ARBA" id="ARBA00023136"/>
    </source>
</evidence>
<dbReference type="Pfam" id="PF00664">
    <property type="entry name" value="ABC_membrane"/>
    <property type="match status" value="1"/>
</dbReference>
<feature type="transmembrane region" description="Helical" evidence="9">
    <location>
        <begin position="129"/>
        <end position="153"/>
    </location>
</feature>
<evidence type="ECO:0000256" key="5">
    <source>
        <dbReference type="ARBA" id="ARBA00022741"/>
    </source>
</evidence>
<dbReference type="InterPro" id="IPR003439">
    <property type="entry name" value="ABC_transporter-like_ATP-bd"/>
</dbReference>
<keyword evidence="8 9" id="KW-0472">Membrane</keyword>
<keyword evidence="3" id="KW-1003">Cell membrane</keyword>
<keyword evidence="2" id="KW-0813">Transport</keyword>
<dbReference type="InterPro" id="IPR036640">
    <property type="entry name" value="ABC1_TM_sf"/>
</dbReference>
<evidence type="ECO:0000256" key="1">
    <source>
        <dbReference type="ARBA" id="ARBA00004651"/>
    </source>
</evidence>
<feature type="transmembrane region" description="Helical" evidence="9">
    <location>
        <begin position="16"/>
        <end position="36"/>
    </location>
</feature>
<evidence type="ECO:0000256" key="9">
    <source>
        <dbReference type="SAM" id="Phobius"/>
    </source>
</evidence>
<dbReference type="PANTHER" id="PTHR43394:SF1">
    <property type="entry name" value="ATP-BINDING CASSETTE SUB-FAMILY B MEMBER 10, MITOCHONDRIAL"/>
    <property type="match status" value="1"/>
</dbReference>
<evidence type="ECO:0000256" key="6">
    <source>
        <dbReference type="ARBA" id="ARBA00022840"/>
    </source>
</evidence>
<dbReference type="InterPro" id="IPR011527">
    <property type="entry name" value="ABC1_TM_dom"/>
</dbReference>
<dbReference type="Gene3D" id="1.20.1560.10">
    <property type="entry name" value="ABC transporter type 1, transmembrane domain"/>
    <property type="match status" value="1"/>
</dbReference>
<accession>A0A926I234</accession>
<dbReference type="PROSITE" id="PS00211">
    <property type="entry name" value="ABC_TRANSPORTER_1"/>
    <property type="match status" value="1"/>
</dbReference>
<dbReference type="CDD" id="cd18542">
    <property type="entry name" value="ABC_6TM_YknU_like"/>
    <property type="match status" value="1"/>
</dbReference>
<dbReference type="GO" id="GO:0005886">
    <property type="term" value="C:plasma membrane"/>
    <property type="evidence" value="ECO:0007669"/>
    <property type="project" value="UniProtKB-SubCell"/>
</dbReference>
<proteinExistence type="predicted"/>
<evidence type="ECO:0000256" key="7">
    <source>
        <dbReference type="ARBA" id="ARBA00022989"/>
    </source>
</evidence>
<evidence type="ECO:0000256" key="4">
    <source>
        <dbReference type="ARBA" id="ARBA00022692"/>
    </source>
</evidence>
<evidence type="ECO:0000259" key="10">
    <source>
        <dbReference type="PROSITE" id="PS50893"/>
    </source>
</evidence>
<keyword evidence="13" id="KW-1185">Reference proteome</keyword>
<sequence>MKEALAFVWSYTKKHGLAYGMAIFLTIVVAGIAMINPYATGMIVGEVIQNGHREKLALYLAMIVGAALAIAIIRYIYLYLYEDVSQKVVNEIRGGLYRKFQKMDFRFFDQNRVGDLMSRLTGDTDAIRIFLSAVVYQLVYYLFIFCFALVMMFTINVKFTLILLILTPFIVFFGFRQAWNSRRAFHDVRDEYSALNSMVTENVSGNRVVKAFAKEWYEIQKFDVRNEAYRDANLRQAGIAAKYIPILDTLAVSMSLIMLFAGGLMCFNGSMGIQDLVMINGYLWMVNNPLRMIGWLLNDVMRFVASYDKLRQVIYAQPAIENLEGPVNFEIKGAVEFRNVSFRYDKEMILKNVSFKAKPGDTVAIIGATGAGKTTLVNLITRFYDTARGMVLVDRVNVRNIDKAHLRKHIAVAMQDVFLFSDTIEGNIAYGKPNAPMEEVEEAARIAGAKEFIEKFPDGYDTIIGERGVGLSGGQRQRLALARALMVQPSILILDDTTSALDMETEFEVFSNLRKKEQTQTTFIIAHRISSVKDADLILVMDKGEVVEQGTHQELLEMKGQYYDIFCQQMGAVQDGREAV</sequence>
<dbReference type="PANTHER" id="PTHR43394">
    <property type="entry name" value="ATP-DEPENDENT PERMEASE MDL1, MITOCHONDRIAL"/>
    <property type="match status" value="1"/>
</dbReference>
<evidence type="ECO:0000313" key="12">
    <source>
        <dbReference type="EMBL" id="MBC8544894.1"/>
    </source>
</evidence>
<dbReference type="Pfam" id="PF00005">
    <property type="entry name" value="ABC_tran"/>
    <property type="match status" value="1"/>
</dbReference>
<dbReference type="PROSITE" id="PS50929">
    <property type="entry name" value="ABC_TM1F"/>
    <property type="match status" value="1"/>
</dbReference>
<comment type="caution">
    <text evidence="12">The sequence shown here is derived from an EMBL/GenBank/DDBJ whole genome shotgun (WGS) entry which is preliminary data.</text>
</comment>
<dbReference type="InterPro" id="IPR017871">
    <property type="entry name" value="ABC_transporter-like_CS"/>
</dbReference>
<name>A0A926I234_9FIRM</name>
<feature type="domain" description="ABC transmembrane type-1" evidence="11">
    <location>
        <begin position="22"/>
        <end position="302"/>
    </location>
</feature>
<comment type="subcellular location">
    <subcellularLocation>
        <location evidence="1">Cell membrane</location>
        <topology evidence="1">Multi-pass membrane protein</topology>
    </subcellularLocation>
</comment>
<dbReference type="GO" id="GO:0016887">
    <property type="term" value="F:ATP hydrolysis activity"/>
    <property type="evidence" value="ECO:0007669"/>
    <property type="project" value="InterPro"/>
</dbReference>
<dbReference type="GO" id="GO:0015421">
    <property type="term" value="F:ABC-type oligopeptide transporter activity"/>
    <property type="evidence" value="ECO:0007669"/>
    <property type="project" value="TreeGrafter"/>
</dbReference>
<dbReference type="EMBL" id="JACRSQ010000035">
    <property type="protein sequence ID" value="MBC8544894.1"/>
    <property type="molecule type" value="Genomic_DNA"/>
</dbReference>
<dbReference type="PROSITE" id="PS50893">
    <property type="entry name" value="ABC_TRANSPORTER_2"/>
    <property type="match status" value="1"/>
</dbReference>
<feature type="transmembrane region" description="Helical" evidence="9">
    <location>
        <begin position="243"/>
        <end position="265"/>
    </location>
</feature>
<dbReference type="InterPro" id="IPR039421">
    <property type="entry name" value="Type_1_exporter"/>
</dbReference>
<evidence type="ECO:0000256" key="2">
    <source>
        <dbReference type="ARBA" id="ARBA00022448"/>
    </source>
</evidence>
<evidence type="ECO:0000259" key="11">
    <source>
        <dbReference type="PROSITE" id="PS50929"/>
    </source>
</evidence>
<feature type="transmembrane region" description="Helical" evidence="9">
    <location>
        <begin position="56"/>
        <end position="77"/>
    </location>
</feature>
<feature type="domain" description="ABC transporter" evidence="10">
    <location>
        <begin position="335"/>
        <end position="568"/>
    </location>
</feature>
<evidence type="ECO:0000313" key="13">
    <source>
        <dbReference type="Proteomes" id="UP000657006"/>
    </source>
</evidence>
<protein>
    <submittedName>
        <fullName evidence="12">ABC transporter ATP-binding protein</fullName>
    </submittedName>
</protein>
<keyword evidence="4 9" id="KW-0812">Transmembrane</keyword>
<keyword evidence="5" id="KW-0547">Nucleotide-binding</keyword>